<dbReference type="Pfam" id="PF06877">
    <property type="entry name" value="RraB"/>
    <property type="match status" value="1"/>
</dbReference>
<proteinExistence type="predicted"/>
<dbReference type="InterPro" id="IPR036701">
    <property type="entry name" value="RraB-like_sf"/>
</dbReference>
<organism evidence="2 3">
    <name type="scientific">Spongisporangium articulatum</name>
    <dbReference type="NCBI Taxonomy" id="3362603"/>
    <lineage>
        <taxon>Bacteria</taxon>
        <taxon>Bacillati</taxon>
        <taxon>Actinomycetota</taxon>
        <taxon>Actinomycetes</taxon>
        <taxon>Kineosporiales</taxon>
        <taxon>Kineosporiaceae</taxon>
        <taxon>Spongisporangium</taxon>
    </lineage>
</organism>
<keyword evidence="3" id="KW-1185">Reference proteome</keyword>
<reference evidence="2 3" key="1">
    <citation type="submission" date="2024-10" db="EMBL/GenBank/DDBJ databases">
        <title>The Natural Products Discovery Center: Release of the First 8490 Sequenced Strains for Exploring Actinobacteria Biosynthetic Diversity.</title>
        <authorList>
            <person name="Kalkreuter E."/>
            <person name="Kautsar S.A."/>
            <person name="Yang D."/>
            <person name="Bader C.D."/>
            <person name="Teijaro C.N."/>
            <person name="Fluegel L."/>
            <person name="Davis C.M."/>
            <person name="Simpson J.R."/>
            <person name="Lauterbach L."/>
            <person name="Steele A.D."/>
            <person name="Gui C."/>
            <person name="Meng S."/>
            <person name="Li G."/>
            <person name="Viehrig K."/>
            <person name="Ye F."/>
            <person name="Su P."/>
            <person name="Kiefer A.F."/>
            <person name="Nichols A."/>
            <person name="Cepeda A.J."/>
            <person name="Yan W."/>
            <person name="Fan B."/>
            <person name="Jiang Y."/>
            <person name="Adhikari A."/>
            <person name="Zheng C.-J."/>
            <person name="Schuster L."/>
            <person name="Cowan T.M."/>
            <person name="Smanski M.J."/>
            <person name="Chevrette M.G."/>
            <person name="De Carvalho L.P.S."/>
            <person name="Shen B."/>
        </authorList>
    </citation>
    <scope>NUCLEOTIDE SEQUENCE [LARGE SCALE GENOMIC DNA]</scope>
    <source>
        <strain evidence="2 3">NPDC049639</strain>
    </source>
</reference>
<dbReference type="Proteomes" id="UP001612915">
    <property type="component" value="Unassembled WGS sequence"/>
</dbReference>
<sequence length="121" mass="13246">MTDEAGEDKKAKNHAMWDVMTKDHGLTEGASLDADLFWFATDRPAADALAEALATEGIAATVDEQTHGWLRRRTVVSVHAVLHLARVDLATLDAMVERMEVLGDRYGVEFDGWGAAVPDRP</sequence>
<dbReference type="Gene3D" id="3.30.70.970">
    <property type="entry name" value="RraB-like"/>
    <property type="match status" value="1"/>
</dbReference>
<dbReference type="SUPFAM" id="SSF89946">
    <property type="entry name" value="Hypothetical protein VC0424"/>
    <property type="match status" value="1"/>
</dbReference>
<feature type="domain" description="Regulator of ribonuclease activity B" evidence="1">
    <location>
        <begin position="37"/>
        <end position="114"/>
    </location>
</feature>
<dbReference type="InterPro" id="IPR009671">
    <property type="entry name" value="RraB_dom"/>
</dbReference>
<evidence type="ECO:0000313" key="3">
    <source>
        <dbReference type="Proteomes" id="UP001612915"/>
    </source>
</evidence>
<comment type="caution">
    <text evidence="2">The sequence shown here is derived from an EMBL/GenBank/DDBJ whole genome shotgun (WGS) entry which is preliminary data.</text>
</comment>
<dbReference type="RefSeq" id="WP_398275327.1">
    <property type="nucleotide sequence ID" value="NZ_JBITLV010000001.1"/>
</dbReference>
<dbReference type="EMBL" id="JBITLV010000001">
    <property type="protein sequence ID" value="MFI7586163.1"/>
    <property type="molecule type" value="Genomic_DNA"/>
</dbReference>
<protein>
    <submittedName>
        <fullName evidence="2">Ribonuclease E inhibitor RraB</fullName>
    </submittedName>
</protein>
<evidence type="ECO:0000313" key="2">
    <source>
        <dbReference type="EMBL" id="MFI7586163.1"/>
    </source>
</evidence>
<name>A0ABW8AJK9_9ACTN</name>
<evidence type="ECO:0000259" key="1">
    <source>
        <dbReference type="Pfam" id="PF06877"/>
    </source>
</evidence>
<gene>
    <name evidence="2" type="ORF">ACIB24_03715</name>
</gene>
<accession>A0ABW8AJK9</accession>